<reference evidence="2 3" key="1">
    <citation type="submission" date="2020-05" db="EMBL/GenBank/DDBJ databases">
        <authorList>
            <person name="Campoy J."/>
            <person name="Schneeberger K."/>
            <person name="Spophaly S."/>
        </authorList>
    </citation>
    <scope>NUCLEOTIDE SEQUENCE [LARGE SCALE GENOMIC DNA]</scope>
    <source>
        <strain evidence="2">PruArmRojPasFocal</strain>
    </source>
</reference>
<dbReference type="EMBL" id="CAEKDK010000004">
    <property type="protein sequence ID" value="CAB4278292.1"/>
    <property type="molecule type" value="Genomic_DNA"/>
</dbReference>
<protein>
    <submittedName>
        <fullName evidence="2">Uncharacterized protein</fullName>
    </submittedName>
</protein>
<organism evidence="2 3">
    <name type="scientific">Prunus armeniaca</name>
    <name type="common">Apricot</name>
    <name type="synonym">Armeniaca vulgaris</name>
    <dbReference type="NCBI Taxonomy" id="36596"/>
    <lineage>
        <taxon>Eukaryota</taxon>
        <taxon>Viridiplantae</taxon>
        <taxon>Streptophyta</taxon>
        <taxon>Embryophyta</taxon>
        <taxon>Tracheophyta</taxon>
        <taxon>Spermatophyta</taxon>
        <taxon>Magnoliopsida</taxon>
        <taxon>eudicotyledons</taxon>
        <taxon>Gunneridae</taxon>
        <taxon>Pentapetalae</taxon>
        <taxon>rosids</taxon>
        <taxon>fabids</taxon>
        <taxon>Rosales</taxon>
        <taxon>Rosaceae</taxon>
        <taxon>Amygdaloideae</taxon>
        <taxon>Amygdaleae</taxon>
        <taxon>Prunus</taxon>
    </lineage>
</organism>
<proteinExistence type="predicted"/>
<accession>A0A6J5UQI3</accession>
<feature type="region of interest" description="Disordered" evidence="1">
    <location>
        <begin position="65"/>
        <end position="84"/>
    </location>
</feature>
<dbReference type="AlphaFoldDB" id="A0A6J5UQI3"/>
<name>A0A6J5UQI3_PRUAR</name>
<evidence type="ECO:0000256" key="1">
    <source>
        <dbReference type="SAM" id="MobiDB-lite"/>
    </source>
</evidence>
<gene>
    <name evidence="2" type="ORF">CURHAP_LOCUS28909</name>
</gene>
<evidence type="ECO:0000313" key="2">
    <source>
        <dbReference type="EMBL" id="CAB4278292.1"/>
    </source>
</evidence>
<evidence type="ECO:0000313" key="3">
    <source>
        <dbReference type="Proteomes" id="UP000507222"/>
    </source>
</evidence>
<dbReference type="Proteomes" id="UP000507222">
    <property type="component" value="Unassembled WGS sequence"/>
</dbReference>
<sequence length="148" mass="16994">MEREVLDLRIKRCLDAVKILTFTFFKEDLALRHSTRSSNSATRSRKTYGNRSLYIYISVPQGLRNQEEADEEDEAKQTHPSLDPFEDRQHHQLKMVVAMASCSLGVNLNSNCSFEKTPCNSITNWGYSRRVLGFGSKSFCIVQKKGRK</sequence>